<sequence length="224" mass="23865">MPLVVSLAGFDARTLDRCADFAAELDRRGVPLTLLLPPGPRPAPPVRRWLSDRLTAGDALGLRGFGHCSGRLLPAALPAHEAGLRLVAARAALERMDLSTDTFVLPRRLASPGTTAALRRHGFAVCADASTVRDLVTGRLHRARARSIGPGERGEPWRCRALVLGAGRAARRRRMVRLAVRAGDLARPGPRQAVLDGVDLALHHGADPITYSALAAARDLGRCG</sequence>
<name>A0ABW3FMN9_9PSEU</name>
<dbReference type="RefSeq" id="WP_317630443.1">
    <property type="nucleotide sequence ID" value="NZ_BAABLT010000034.1"/>
</dbReference>
<organism evidence="1 2">
    <name type="scientific">Saccharopolyspora rosea</name>
    <dbReference type="NCBI Taxonomy" id="524884"/>
    <lineage>
        <taxon>Bacteria</taxon>
        <taxon>Bacillati</taxon>
        <taxon>Actinomycetota</taxon>
        <taxon>Actinomycetes</taxon>
        <taxon>Pseudonocardiales</taxon>
        <taxon>Pseudonocardiaceae</taxon>
        <taxon>Saccharopolyspora</taxon>
    </lineage>
</organism>
<dbReference type="EMBL" id="JBHTIW010000001">
    <property type="protein sequence ID" value="MFD0918260.1"/>
    <property type="molecule type" value="Genomic_DNA"/>
</dbReference>
<keyword evidence="2" id="KW-1185">Reference proteome</keyword>
<accession>A0ABW3FMN9</accession>
<dbReference type="Proteomes" id="UP001597018">
    <property type="component" value="Unassembled WGS sequence"/>
</dbReference>
<evidence type="ECO:0000313" key="2">
    <source>
        <dbReference type="Proteomes" id="UP001597018"/>
    </source>
</evidence>
<reference evidence="2" key="1">
    <citation type="journal article" date="2019" name="Int. J. Syst. Evol. Microbiol.">
        <title>The Global Catalogue of Microorganisms (GCM) 10K type strain sequencing project: providing services to taxonomists for standard genome sequencing and annotation.</title>
        <authorList>
            <consortium name="The Broad Institute Genomics Platform"/>
            <consortium name="The Broad Institute Genome Sequencing Center for Infectious Disease"/>
            <person name="Wu L."/>
            <person name="Ma J."/>
        </authorList>
    </citation>
    <scope>NUCLEOTIDE SEQUENCE [LARGE SCALE GENOMIC DNA]</scope>
    <source>
        <strain evidence="2">CCUG 56401</strain>
    </source>
</reference>
<gene>
    <name evidence="1" type="ORF">ACFQ16_00745</name>
</gene>
<proteinExistence type="predicted"/>
<protein>
    <submittedName>
        <fullName evidence="1">DUF2334 domain-containing protein</fullName>
    </submittedName>
</protein>
<comment type="caution">
    <text evidence="1">The sequence shown here is derived from an EMBL/GenBank/DDBJ whole genome shotgun (WGS) entry which is preliminary data.</text>
</comment>
<evidence type="ECO:0000313" key="1">
    <source>
        <dbReference type="EMBL" id="MFD0918260.1"/>
    </source>
</evidence>